<reference evidence="1" key="1">
    <citation type="submission" date="2014-05" db="EMBL/GenBank/DDBJ databases">
        <authorList>
            <person name="Chronopoulou M."/>
        </authorList>
    </citation>
    <scope>NUCLEOTIDE SEQUENCE</scope>
    <source>
        <tissue evidence="1">Whole organism</tissue>
    </source>
</reference>
<name>A0A0K2TB32_LEPSM</name>
<protein>
    <submittedName>
        <fullName evidence="1">Uncharacterized protein</fullName>
    </submittedName>
</protein>
<accession>A0A0K2TB32</accession>
<proteinExistence type="predicted"/>
<sequence>MICKKRRIKTVIEIDITLREDSTLQKNKWVRPFYRHT</sequence>
<dbReference type="EMBL" id="HACA01005908">
    <property type="protein sequence ID" value="CDW23269.1"/>
    <property type="molecule type" value="Transcribed_RNA"/>
</dbReference>
<evidence type="ECO:0000313" key="1">
    <source>
        <dbReference type="EMBL" id="CDW23269.1"/>
    </source>
</evidence>
<dbReference type="AlphaFoldDB" id="A0A0K2TB32"/>
<organism evidence="1">
    <name type="scientific">Lepeophtheirus salmonis</name>
    <name type="common">Salmon louse</name>
    <name type="synonym">Caligus salmonis</name>
    <dbReference type="NCBI Taxonomy" id="72036"/>
    <lineage>
        <taxon>Eukaryota</taxon>
        <taxon>Metazoa</taxon>
        <taxon>Ecdysozoa</taxon>
        <taxon>Arthropoda</taxon>
        <taxon>Crustacea</taxon>
        <taxon>Multicrustacea</taxon>
        <taxon>Hexanauplia</taxon>
        <taxon>Copepoda</taxon>
        <taxon>Siphonostomatoida</taxon>
        <taxon>Caligidae</taxon>
        <taxon>Lepeophtheirus</taxon>
    </lineage>
</organism>